<dbReference type="SUPFAM" id="SSF53187">
    <property type="entry name" value="Zn-dependent exopeptidases"/>
    <property type="match status" value="2"/>
</dbReference>
<accession>A0A835FHJ8</accession>
<dbReference type="GO" id="GO:0009850">
    <property type="term" value="P:auxin metabolic process"/>
    <property type="evidence" value="ECO:0007669"/>
    <property type="project" value="TreeGrafter"/>
</dbReference>
<dbReference type="AlphaFoldDB" id="A0A835FHJ8"/>
<dbReference type="Pfam" id="PF07687">
    <property type="entry name" value="M20_dimer"/>
    <property type="match status" value="2"/>
</dbReference>
<dbReference type="Proteomes" id="UP000636709">
    <property type="component" value="Unassembled WGS sequence"/>
</dbReference>
<comment type="similarity">
    <text evidence="2">Belongs to the peptidase M20 family.</text>
</comment>
<dbReference type="EMBL" id="JACEFO010000773">
    <property type="protein sequence ID" value="KAF8757443.1"/>
    <property type="molecule type" value="Genomic_DNA"/>
</dbReference>
<dbReference type="Pfam" id="PF01546">
    <property type="entry name" value="Peptidase_M20"/>
    <property type="match status" value="2"/>
</dbReference>
<evidence type="ECO:0000256" key="1">
    <source>
        <dbReference type="ARBA" id="ARBA00003007"/>
    </source>
</evidence>
<dbReference type="OrthoDB" id="690712at2759"/>
<dbReference type="InterPro" id="IPR011650">
    <property type="entry name" value="Peptidase_M20_dimer"/>
</dbReference>
<organism evidence="7 8">
    <name type="scientific">Digitaria exilis</name>
    <dbReference type="NCBI Taxonomy" id="1010633"/>
    <lineage>
        <taxon>Eukaryota</taxon>
        <taxon>Viridiplantae</taxon>
        <taxon>Streptophyta</taxon>
        <taxon>Embryophyta</taxon>
        <taxon>Tracheophyta</taxon>
        <taxon>Spermatophyta</taxon>
        <taxon>Magnoliopsida</taxon>
        <taxon>Liliopsida</taxon>
        <taxon>Poales</taxon>
        <taxon>Poaceae</taxon>
        <taxon>PACMAD clade</taxon>
        <taxon>Panicoideae</taxon>
        <taxon>Panicodae</taxon>
        <taxon>Paniceae</taxon>
        <taxon>Anthephorinae</taxon>
        <taxon>Digitaria</taxon>
    </lineage>
</organism>
<keyword evidence="3" id="KW-0732">Signal</keyword>
<dbReference type="InterPro" id="IPR017439">
    <property type="entry name" value="Amidohydrolase"/>
</dbReference>
<dbReference type="PANTHER" id="PTHR11014">
    <property type="entry name" value="PEPTIDASE M20 FAMILY MEMBER"/>
    <property type="match status" value="1"/>
</dbReference>
<evidence type="ECO:0000256" key="4">
    <source>
        <dbReference type="ARBA" id="ARBA00022801"/>
    </source>
</evidence>
<dbReference type="SUPFAM" id="SSF55031">
    <property type="entry name" value="Bacterial exopeptidase dimerisation domain"/>
    <property type="match status" value="2"/>
</dbReference>
<keyword evidence="8" id="KW-1185">Reference proteome</keyword>
<dbReference type="FunFam" id="3.30.70.360:FF:000001">
    <property type="entry name" value="N-acetyldiaminopimelate deacetylase"/>
    <property type="match status" value="1"/>
</dbReference>
<feature type="domain" description="Peptidase M20 dimerisation" evidence="6">
    <location>
        <begin position="290"/>
        <end position="389"/>
    </location>
</feature>
<feature type="region of interest" description="Disordered" evidence="5">
    <location>
        <begin position="87"/>
        <end position="108"/>
    </location>
</feature>
<dbReference type="PANTHER" id="PTHR11014:SF99">
    <property type="entry name" value="IAA-AMINO ACID HYDROLASE ILR1-LIKE 3"/>
    <property type="match status" value="1"/>
</dbReference>
<evidence type="ECO:0000259" key="6">
    <source>
        <dbReference type="Pfam" id="PF07687"/>
    </source>
</evidence>
<evidence type="ECO:0000256" key="5">
    <source>
        <dbReference type="SAM" id="MobiDB-lite"/>
    </source>
</evidence>
<dbReference type="GO" id="GO:0005783">
    <property type="term" value="C:endoplasmic reticulum"/>
    <property type="evidence" value="ECO:0007669"/>
    <property type="project" value="TreeGrafter"/>
</dbReference>
<evidence type="ECO:0000313" key="7">
    <source>
        <dbReference type="EMBL" id="KAF8757443.1"/>
    </source>
</evidence>
<feature type="compositionally biased region" description="Low complexity" evidence="5">
    <location>
        <begin position="96"/>
        <end position="107"/>
    </location>
</feature>
<reference evidence="7" key="1">
    <citation type="submission" date="2020-07" db="EMBL/GenBank/DDBJ databases">
        <title>Genome sequence and genetic diversity analysis of an under-domesticated orphan crop, white fonio (Digitaria exilis).</title>
        <authorList>
            <person name="Bennetzen J.L."/>
            <person name="Chen S."/>
            <person name="Ma X."/>
            <person name="Wang X."/>
            <person name="Yssel A.E.J."/>
            <person name="Chaluvadi S.R."/>
            <person name="Johnson M."/>
            <person name="Gangashetty P."/>
            <person name="Hamidou F."/>
            <person name="Sanogo M.D."/>
            <person name="Zwaenepoel A."/>
            <person name="Wallace J."/>
            <person name="Van De Peer Y."/>
            <person name="Van Deynze A."/>
        </authorList>
    </citation>
    <scope>NUCLEOTIDE SEQUENCE</scope>
    <source>
        <tissue evidence="7">Leaves</tissue>
    </source>
</reference>
<gene>
    <name evidence="7" type="ORF">HU200_010963</name>
</gene>
<comment type="function">
    <text evidence="1">Hydrolyzes certain amino acid conjugates of the plant growth regulator indole-3-acetic acid (IAA).</text>
</comment>
<comment type="caution">
    <text evidence="7">The sequence shown here is derived from an EMBL/GenBank/DDBJ whole genome shotgun (WGS) entry which is preliminary data.</text>
</comment>
<evidence type="ECO:0000313" key="8">
    <source>
        <dbReference type="Proteomes" id="UP000636709"/>
    </source>
</evidence>
<sequence length="900" mass="96553">MQIERQPTRVFEGEQGYSGFPMARMNPSLPVAPLFECRPPLRSRFFLHFRGEDDVPTKYSRVTGPFFNTNRYLPGSPLFRRIKTDDDFSRKPTKFPSPASNNPSRAPQLSRRGAALIDMAAAAPRIARELLDAARATGFAEWQLGVRRRIHQHPELAFQEQRTSKLVRDELDALGVPYAWPVAWTGVVATIAGADAAGPVFALRADMDALPIQVRAPSLLAYFPDSFPGLGGGHGTVKLVFQPAEEGHAGGYHVLKEGVLDDVQAIFALHVETSLPVGTVGSRPGPFLAGAARFTATITGKGGHAAGPHLTVDPIVAASSAVLSLQQLVARETDPLQGAVVSVTSINAGGEAFNVIPESVTLRGTFRSMTTEGLSYLKTRIREVIEGQAAVGRCTAAVDFMEEELRPYPATVNDEAMYVHAKKVAEGLLGEANVKLSPQIMAAEDFGFYAQRIPAAFFGIGVRNEEMGKVHHVHSPHMVIDEGALPIGAAFHAAVAIEFAAHVLHCTPPRQSPPLSPRDHTRIRVTRKYGLEEEQEADPSSMAALARELLDAARAPEFAEWQLGVRRRSHQHPELAFQEHRTSALGVAYTWPVAQTGVVATIAGPEGAGAGPVFALRADMDALPIQEMVEWEFKSKEDGKMHACGHDAHVAMLLGAARLLQSRRNDIKLVFQPAEEGHAGGYHVLKEGVLDDVQAIFGVHVDVALPVGTVGSRPGPFLAGSARFTATITGKGGHAAGPHLTVDPIIAASTAVLSLQQLVARETDPLQGAVVSVTFIKGGEAFRAAVSRCTAAVDFMEEKLRPYPATVNDDAMYAHARSVAEGMLGEANVRLCPQFMAAEDFGFYAEKIPAAFFDVGVSNAETTGHLHSPHVVIDEAALPIGAAFHAAVAIEYLNKHASSS</sequence>
<evidence type="ECO:0000256" key="2">
    <source>
        <dbReference type="ARBA" id="ARBA00006153"/>
    </source>
</evidence>
<proteinExistence type="inferred from homology"/>
<feature type="domain" description="Peptidase M20 dimerisation" evidence="6">
    <location>
        <begin position="720"/>
        <end position="797"/>
    </location>
</feature>
<keyword evidence="4" id="KW-0378">Hydrolase</keyword>
<dbReference type="Gene3D" id="3.40.630.10">
    <property type="entry name" value="Zn peptidases"/>
    <property type="match status" value="5"/>
</dbReference>
<evidence type="ECO:0000256" key="3">
    <source>
        <dbReference type="ARBA" id="ARBA00022729"/>
    </source>
</evidence>
<dbReference type="InterPro" id="IPR036264">
    <property type="entry name" value="Bact_exopeptidase_dim_dom"/>
</dbReference>
<dbReference type="NCBIfam" id="TIGR01891">
    <property type="entry name" value="amidohydrolases"/>
    <property type="match status" value="2"/>
</dbReference>
<dbReference type="InterPro" id="IPR002933">
    <property type="entry name" value="Peptidase_M20"/>
</dbReference>
<dbReference type="GO" id="GO:0010179">
    <property type="term" value="F:IAA-Ala conjugate hydrolase activity"/>
    <property type="evidence" value="ECO:0007669"/>
    <property type="project" value="TreeGrafter"/>
</dbReference>
<protein>
    <recommendedName>
        <fullName evidence="6">Peptidase M20 dimerisation domain-containing protein</fullName>
    </recommendedName>
</protein>
<name>A0A835FHJ8_9POAL</name>